<evidence type="ECO:0000313" key="1">
    <source>
        <dbReference type="EMBL" id="ARW46744.1"/>
    </source>
</evidence>
<dbReference type="EMBL" id="CP021509">
    <property type="protein sequence ID" value="ARW46744.1"/>
    <property type="molecule type" value="Genomic_DNA"/>
</dbReference>
<organism evidence="1 2">
    <name type="scientific">Acetobacter pasteurianus subsp. pasteurianus</name>
    <dbReference type="NCBI Taxonomy" id="481145"/>
    <lineage>
        <taxon>Bacteria</taxon>
        <taxon>Pseudomonadati</taxon>
        <taxon>Pseudomonadota</taxon>
        <taxon>Alphaproteobacteria</taxon>
        <taxon>Acetobacterales</taxon>
        <taxon>Acetobacteraceae</taxon>
        <taxon>Acetobacter</taxon>
    </lineage>
</organism>
<protein>
    <submittedName>
        <fullName evidence="1">Uncharacterized protein</fullName>
    </submittedName>
</protein>
<evidence type="ECO:0000313" key="2">
    <source>
        <dbReference type="Proteomes" id="UP000196205"/>
    </source>
</evidence>
<reference evidence="1 2" key="1">
    <citation type="submission" date="2017-05" db="EMBL/GenBank/DDBJ databases">
        <title>Genome sequence of Acetobacter pasteurianus subsp. pasteurianus strain SRCM101342.</title>
        <authorList>
            <person name="Cho S.H."/>
        </authorList>
    </citation>
    <scope>NUCLEOTIDE SEQUENCE [LARGE SCALE GENOMIC DNA]</scope>
    <source>
        <strain evidence="1 2">SRCM101342</strain>
    </source>
</reference>
<accession>A0A1Y0Y2T3</accession>
<gene>
    <name evidence="1" type="ORF">S1001342_00384</name>
</gene>
<dbReference type="AlphaFoldDB" id="A0A1Y0Y2T3"/>
<proteinExistence type="predicted"/>
<sequence length="81" mass="9147">MGIVNAQHTARHDDDEKADVHIMDTSRKPAANLWDSKRSTRQPLTMHHAFKNRPKPCCCCLIVACCVPVRDKPTFDTAQCL</sequence>
<dbReference type="Proteomes" id="UP000196205">
    <property type="component" value="Chromosome"/>
</dbReference>
<name>A0A1Y0Y2T3_ACEPA</name>